<comment type="caution">
    <text evidence="1">The sequence shown here is derived from an EMBL/GenBank/DDBJ whole genome shotgun (WGS) entry which is preliminary data.</text>
</comment>
<dbReference type="InterPro" id="IPR029063">
    <property type="entry name" value="SAM-dependent_MTases_sf"/>
</dbReference>
<keyword evidence="2" id="KW-1185">Reference proteome</keyword>
<evidence type="ECO:0000313" key="2">
    <source>
        <dbReference type="Proteomes" id="UP000623010"/>
    </source>
</evidence>
<evidence type="ECO:0000313" key="1">
    <source>
        <dbReference type="EMBL" id="GHA01464.1"/>
    </source>
</evidence>
<sequence>MSSRGSRLCEPVGLPVQDEQAFTPHAEAGWLAWDSYSPEQDFCRFAGMLQRMLRPAVVLETGVGVGRLTEHLNLGACTYLGFEADPKWRRPPADPVQGTPTAGHMAAADLVILDSAPEYRFRELARWVERGKPGSVCLVHDCGNGHAEDTFHHKMRRAVEAAGLPGVFLRNPRGGWLGIHA</sequence>
<reference evidence="1" key="1">
    <citation type="journal article" date="2014" name="Int. J. Syst. Evol. Microbiol.">
        <title>Complete genome sequence of Corynebacterium casei LMG S-19264T (=DSM 44701T), isolated from a smear-ripened cheese.</title>
        <authorList>
            <consortium name="US DOE Joint Genome Institute (JGI-PGF)"/>
            <person name="Walter F."/>
            <person name="Albersmeier A."/>
            <person name="Kalinowski J."/>
            <person name="Ruckert C."/>
        </authorList>
    </citation>
    <scope>NUCLEOTIDE SEQUENCE</scope>
    <source>
        <strain evidence="1">JCM 5016</strain>
    </source>
</reference>
<gene>
    <name evidence="1" type="ORF">GCM10010389_46040</name>
</gene>
<dbReference type="Proteomes" id="UP000623010">
    <property type="component" value="Unassembled WGS sequence"/>
</dbReference>
<dbReference type="SUPFAM" id="SSF53335">
    <property type="entry name" value="S-adenosyl-L-methionine-dependent methyltransferases"/>
    <property type="match status" value="1"/>
</dbReference>
<dbReference type="EMBL" id="BMWH01000020">
    <property type="protein sequence ID" value="GHA01464.1"/>
    <property type="molecule type" value="Genomic_DNA"/>
</dbReference>
<protein>
    <submittedName>
        <fullName evidence="1">Uncharacterized protein</fullName>
    </submittedName>
</protein>
<proteinExistence type="predicted"/>
<reference evidence="1" key="2">
    <citation type="submission" date="2020-09" db="EMBL/GenBank/DDBJ databases">
        <authorList>
            <person name="Sun Q."/>
            <person name="Ohkuma M."/>
        </authorList>
    </citation>
    <scope>NUCLEOTIDE SEQUENCE</scope>
    <source>
        <strain evidence="1">JCM 5016</strain>
    </source>
</reference>
<accession>A0A918VJM9</accession>
<dbReference type="AlphaFoldDB" id="A0A918VJM9"/>
<organism evidence="1 2">
    <name type="scientific">Streptomyces echinoruber</name>
    <dbReference type="NCBI Taxonomy" id="68898"/>
    <lineage>
        <taxon>Bacteria</taxon>
        <taxon>Bacillati</taxon>
        <taxon>Actinomycetota</taxon>
        <taxon>Actinomycetes</taxon>
        <taxon>Kitasatosporales</taxon>
        <taxon>Streptomycetaceae</taxon>
        <taxon>Streptomyces</taxon>
    </lineage>
</organism>
<name>A0A918VJM9_9ACTN</name>